<dbReference type="STRING" id="395961.Cyan7425_0968"/>
<evidence type="ECO:0000256" key="1">
    <source>
        <dbReference type="ARBA" id="ARBA00004651"/>
    </source>
</evidence>
<name>B8HXR5_CYAP4</name>
<dbReference type="PROSITE" id="PS50850">
    <property type="entry name" value="MFS"/>
    <property type="match status" value="1"/>
</dbReference>
<dbReference type="EMBL" id="CP001344">
    <property type="protein sequence ID" value="ACL43354.1"/>
    <property type="molecule type" value="Genomic_DNA"/>
</dbReference>
<feature type="transmembrane region" description="Helical" evidence="7">
    <location>
        <begin position="327"/>
        <end position="346"/>
    </location>
</feature>
<evidence type="ECO:0000256" key="5">
    <source>
        <dbReference type="ARBA" id="ARBA00022989"/>
    </source>
</evidence>
<evidence type="ECO:0000256" key="2">
    <source>
        <dbReference type="ARBA" id="ARBA00022448"/>
    </source>
</evidence>
<feature type="transmembrane region" description="Helical" evidence="7">
    <location>
        <begin position="269"/>
        <end position="288"/>
    </location>
</feature>
<dbReference type="GO" id="GO:0022857">
    <property type="term" value="F:transmembrane transporter activity"/>
    <property type="evidence" value="ECO:0007669"/>
    <property type="project" value="InterPro"/>
</dbReference>
<keyword evidence="4 7" id="KW-0812">Transmembrane</keyword>
<dbReference type="InterPro" id="IPR036259">
    <property type="entry name" value="MFS_trans_sf"/>
</dbReference>
<feature type="transmembrane region" description="Helical" evidence="7">
    <location>
        <begin position="227"/>
        <end position="249"/>
    </location>
</feature>
<dbReference type="PANTHER" id="PTHR23513:SF11">
    <property type="entry name" value="STAPHYLOFERRIN A TRANSPORTER"/>
    <property type="match status" value="1"/>
</dbReference>
<protein>
    <submittedName>
        <fullName evidence="9">Major facilitator superfamily MFS_1</fullName>
    </submittedName>
</protein>
<dbReference type="eggNOG" id="COG2814">
    <property type="taxonomic scope" value="Bacteria"/>
</dbReference>
<feature type="transmembrane region" description="Helical" evidence="7">
    <location>
        <begin position="300"/>
        <end position="321"/>
    </location>
</feature>
<dbReference type="AlphaFoldDB" id="B8HXR5"/>
<proteinExistence type="predicted"/>
<evidence type="ECO:0000313" key="9">
    <source>
        <dbReference type="EMBL" id="ACL43354.1"/>
    </source>
</evidence>
<organism evidence="9">
    <name type="scientific">Cyanothece sp. (strain PCC 7425 / ATCC 29141)</name>
    <dbReference type="NCBI Taxonomy" id="395961"/>
    <lineage>
        <taxon>Bacteria</taxon>
        <taxon>Bacillati</taxon>
        <taxon>Cyanobacteriota</taxon>
        <taxon>Cyanophyceae</taxon>
        <taxon>Gomontiellales</taxon>
        <taxon>Cyanothecaceae</taxon>
        <taxon>Cyanothece</taxon>
    </lineage>
</organism>
<dbReference type="InterPro" id="IPR020846">
    <property type="entry name" value="MFS_dom"/>
</dbReference>
<dbReference type="KEGG" id="cyn:Cyan7425_0968"/>
<dbReference type="InterPro" id="IPR010290">
    <property type="entry name" value="TM_effector"/>
</dbReference>
<keyword evidence="6 7" id="KW-0472">Membrane</keyword>
<dbReference type="Pfam" id="PF05977">
    <property type="entry name" value="MFS_3"/>
    <property type="match status" value="1"/>
</dbReference>
<feature type="domain" description="Major facilitator superfamily (MFS) profile" evidence="8">
    <location>
        <begin position="17"/>
        <end position="412"/>
    </location>
</feature>
<dbReference type="OrthoDB" id="9775268at2"/>
<dbReference type="PANTHER" id="PTHR23513">
    <property type="entry name" value="INTEGRAL MEMBRANE EFFLUX PROTEIN-RELATED"/>
    <property type="match status" value="1"/>
</dbReference>
<keyword evidence="2" id="KW-0813">Transport</keyword>
<dbReference type="HOGENOM" id="CLU_034180_11_2_3"/>
<keyword evidence="5 7" id="KW-1133">Transmembrane helix</keyword>
<accession>B8HXR5</accession>
<evidence type="ECO:0000256" key="7">
    <source>
        <dbReference type="SAM" id="Phobius"/>
    </source>
</evidence>
<sequence length="432" mass="46448">MPARPTSQGSLQFILRAFRSRNYRLFFTGQAMSLIGTWMTQTALIWLVYRLTGSALLLGVVGFANQIPSLLLTPVAGVLVDRIPRRQTLVITQVLAMSQSLALAYLALTDRINITWIIGLSIFQGLVNAFDAPARQAFVVDIVENRADLGNAIALNSSMFSGARLVGPAIAGVIVAAVGPAICFFIDGISYIFVITALLLMQIAPLVSEPSSPRSTLWKQLWEGLTYAFGFPPIRAILLLIALVSLMGMPYTVLAPIFAENILKGGAETLGFLMAASGLGALVAGLYLSSRPTILGLGQLLAIAPAFFGLSLIIFALSHSLPLSLFMMFWMGLSLILQIASSNTILQTIVEEDKRGRVMSLFTIAFLGIVPFGNLAAGFLASVIGAPYTLVMGGIFCILGSLLFVRQLPRLRSYVRPIYASKGILPVSQTRS</sequence>
<reference evidence="9" key="1">
    <citation type="submission" date="2009-01" db="EMBL/GenBank/DDBJ databases">
        <title>Complete sequence of chromosome Cyanothece sp. PCC 7425.</title>
        <authorList>
            <consortium name="US DOE Joint Genome Institute"/>
            <person name="Lucas S."/>
            <person name="Copeland A."/>
            <person name="Lapidus A."/>
            <person name="Glavina del Rio T."/>
            <person name="Dalin E."/>
            <person name="Tice H."/>
            <person name="Bruce D."/>
            <person name="Goodwin L."/>
            <person name="Pitluck S."/>
            <person name="Sims D."/>
            <person name="Meineke L."/>
            <person name="Brettin T."/>
            <person name="Detter J.C."/>
            <person name="Han C."/>
            <person name="Larimer F."/>
            <person name="Land M."/>
            <person name="Hauser L."/>
            <person name="Kyrpides N."/>
            <person name="Ovchinnikova G."/>
            <person name="Liberton M."/>
            <person name="Stoeckel J."/>
            <person name="Banerjee A."/>
            <person name="Singh A."/>
            <person name="Page L."/>
            <person name="Sato H."/>
            <person name="Zhao L."/>
            <person name="Sherman L."/>
            <person name="Pakrasi H."/>
            <person name="Richardson P."/>
        </authorList>
    </citation>
    <scope>NUCLEOTIDE SEQUENCE</scope>
    <source>
        <strain evidence="9">PCC 7425</strain>
    </source>
</reference>
<evidence type="ECO:0000256" key="3">
    <source>
        <dbReference type="ARBA" id="ARBA00022475"/>
    </source>
</evidence>
<evidence type="ECO:0000256" key="6">
    <source>
        <dbReference type="ARBA" id="ARBA00023136"/>
    </source>
</evidence>
<evidence type="ECO:0000259" key="8">
    <source>
        <dbReference type="PROSITE" id="PS50850"/>
    </source>
</evidence>
<dbReference type="SUPFAM" id="SSF103473">
    <property type="entry name" value="MFS general substrate transporter"/>
    <property type="match status" value="1"/>
</dbReference>
<dbReference type="CDD" id="cd06173">
    <property type="entry name" value="MFS_MefA_like"/>
    <property type="match status" value="1"/>
</dbReference>
<feature type="transmembrane region" description="Helical" evidence="7">
    <location>
        <begin position="25"/>
        <end position="49"/>
    </location>
</feature>
<keyword evidence="3" id="KW-1003">Cell membrane</keyword>
<feature type="transmembrane region" description="Helical" evidence="7">
    <location>
        <begin position="386"/>
        <end position="405"/>
    </location>
</feature>
<evidence type="ECO:0000256" key="4">
    <source>
        <dbReference type="ARBA" id="ARBA00022692"/>
    </source>
</evidence>
<comment type="subcellular location">
    <subcellularLocation>
        <location evidence="1">Cell membrane</location>
        <topology evidence="1">Multi-pass membrane protein</topology>
    </subcellularLocation>
</comment>
<feature type="transmembrane region" description="Helical" evidence="7">
    <location>
        <begin position="55"/>
        <end position="80"/>
    </location>
</feature>
<dbReference type="Gene3D" id="1.20.1250.20">
    <property type="entry name" value="MFS general substrate transporter like domains"/>
    <property type="match status" value="1"/>
</dbReference>
<dbReference type="GO" id="GO:0005886">
    <property type="term" value="C:plasma membrane"/>
    <property type="evidence" value="ECO:0007669"/>
    <property type="project" value="UniProtKB-SubCell"/>
</dbReference>
<gene>
    <name evidence="9" type="ordered locus">Cyan7425_0968</name>
</gene>
<feature type="transmembrane region" description="Helical" evidence="7">
    <location>
        <begin position="358"/>
        <end position="380"/>
    </location>
</feature>